<proteinExistence type="predicted"/>
<reference evidence="2 3" key="1">
    <citation type="submission" date="2013-09" db="EMBL/GenBank/DDBJ databases">
        <authorList>
            <consortium name="DOE Joint Genome Institute"/>
            <person name="Klenk H.-P."/>
            <person name="Huntemann M."/>
            <person name="Han J."/>
            <person name="Chen A."/>
            <person name="Kyrpides N."/>
            <person name="Mavromatis K."/>
            <person name="Markowitz V."/>
            <person name="Palaniappan K."/>
            <person name="Ivanova N."/>
            <person name="Schaumberg A."/>
            <person name="Pati A."/>
            <person name="Liolios K."/>
            <person name="Nordberg H.P."/>
            <person name="Cantor M.N."/>
            <person name="Hua S.X."/>
            <person name="Woyke T."/>
        </authorList>
    </citation>
    <scope>NUCLEOTIDE SEQUENCE [LARGE SCALE GENOMIC DNA]</scope>
    <source>
        <strain evidence="2 3">DSM 14336</strain>
        <plasmid evidence="3">1</plasmid>
    </source>
</reference>
<evidence type="ECO:0000313" key="3">
    <source>
        <dbReference type="Proteomes" id="UP000018780"/>
    </source>
</evidence>
<dbReference type="Proteomes" id="UP000018780">
    <property type="component" value="Plasmid unnamed"/>
</dbReference>
<protein>
    <recommendedName>
        <fullName evidence="1">Hydantoinase/oxoprolinase N-terminal domain-containing protein</fullName>
    </recommendedName>
</protein>
<evidence type="ECO:0000313" key="2">
    <source>
        <dbReference type="EMBL" id="AHD03408.1"/>
    </source>
</evidence>
<dbReference type="AlphaFoldDB" id="V9VZP1"/>
<sequence>MCLAIDICGTFTDTVLVAGEDSILAAAKTLTTHQNPADGAMEGAARVMAHSG</sequence>
<name>V9VZP1_9RHOB</name>
<dbReference type="EMBL" id="CP006774">
    <property type="protein sequence ID" value="AHD03408.1"/>
    <property type="molecule type" value="Genomic_DNA"/>
</dbReference>
<accession>V9VZP1</accession>
<organism evidence="2 3">
    <name type="scientific">Leisingera methylohalidivorans DSM 14336</name>
    <dbReference type="NCBI Taxonomy" id="999552"/>
    <lineage>
        <taxon>Bacteria</taxon>
        <taxon>Pseudomonadati</taxon>
        <taxon>Pseudomonadota</taxon>
        <taxon>Alphaproteobacteria</taxon>
        <taxon>Rhodobacterales</taxon>
        <taxon>Roseobacteraceae</taxon>
        <taxon>Leisingera</taxon>
    </lineage>
</organism>
<dbReference type="KEGG" id="lmd:METH_21525"/>
<dbReference type="HOGENOM" id="CLU_3081347_0_0_5"/>
<dbReference type="InterPro" id="IPR008040">
    <property type="entry name" value="Hydant_A_N"/>
</dbReference>
<keyword evidence="3" id="KW-1185">Reference proteome</keyword>
<dbReference type="PATRIC" id="fig|999552.6.peg.4252"/>
<keyword evidence="2" id="KW-0614">Plasmid</keyword>
<evidence type="ECO:0000259" key="1">
    <source>
        <dbReference type="Pfam" id="PF05378"/>
    </source>
</evidence>
<dbReference type="Pfam" id="PF05378">
    <property type="entry name" value="Hydant_A_N"/>
    <property type="match status" value="1"/>
</dbReference>
<feature type="domain" description="Hydantoinase/oxoprolinase N-terminal" evidence="1">
    <location>
        <begin position="3"/>
        <end position="51"/>
    </location>
</feature>
<geneLocation type="plasmid" evidence="3">
    <name>1</name>
</geneLocation>
<gene>
    <name evidence="2" type="ORF">METH_21525</name>
</gene>